<evidence type="ECO:0000313" key="2">
    <source>
        <dbReference type="Proteomes" id="UP001633002"/>
    </source>
</evidence>
<evidence type="ECO:0008006" key="3">
    <source>
        <dbReference type="Google" id="ProtNLM"/>
    </source>
</evidence>
<sequence>MLATCLDGNNNISILAYAIVDRENEENWVWFLIHFRGAVTWIESQEIQFGHTTSNIVEIANSAILPIRSYGPLRMCIELYLYMMEQKAKQHRLSLTLNEETLTPYAARYMATQEEDAGRMKSYHCIRAGDAFVKRMACGGDVDIGSILNSTFGDITPGRYIKPADFCIMHGPHSCAKRGRRRINRIAGPGEHHSNATNLLVGSSGNRSVEPEEHQMPVELLLVGPIAQQRTPHLCSICKQPGHDRRTCGRGREYAALYGAVSGKHGPSRGRLETWRPRLEPREKSRPRIGPRFCNGRGRVHAALYGARLPTRGPSWGRLETLRSWTGPSQNNAAPYTAAWRQSWYLSKRMKLNRTIRWGLRL</sequence>
<organism evidence="1 2">
    <name type="scientific">Riccia sorocarpa</name>
    <dbReference type="NCBI Taxonomy" id="122646"/>
    <lineage>
        <taxon>Eukaryota</taxon>
        <taxon>Viridiplantae</taxon>
        <taxon>Streptophyta</taxon>
        <taxon>Embryophyta</taxon>
        <taxon>Marchantiophyta</taxon>
        <taxon>Marchantiopsida</taxon>
        <taxon>Marchantiidae</taxon>
        <taxon>Marchantiales</taxon>
        <taxon>Ricciaceae</taxon>
        <taxon>Riccia</taxon>
    </lineage>
</organism>
<proteinExistence type="predicted"/>
<keyword evidence="2" id="KW-1185">Reference proteome</keyword>
<name>A0ABD3HIT7_9MARC</name>
<gene>
    <name evidence="1" type="ORF">R1sor_016363</name>
</gene>
<reference evidence="1 2" key="1">
    <citation type="submission" date="2024-09" db="EMBL/GenBank/DDBJ databases">
        <title>Chromosome-scale assembly of Riccia sorocarpa.</title>
        <authorList>
            <person name="Paukszto L."/>
        </authorList>
    </citation>
    <scope>NUCLEOTIDE SEQUENCE [LARGE SCALE GENOMIC DNA]</scope>
    <source>
        <strain evidence="1">LP-2024</strain>
        <tissue evidence="1">Aerial parts of the thallus</tissue>
    </source>
</reference>
<comment type="caution">
    <text evidence="1">The sequence shown here is derived from an EMBL/GenBank/DDBJ whole genome shotgun (WGS) entry which is preliminary data.</text>
</comment>
<protein>
    <recommendedName>
        <fullName evidence="3">MULE transposase domain-containing protein</fullName>
    </recommendedName>
</protein>
<dbReference type="EMBL" id="JBJQOH010000004">
    <property type="protein sequence ID" value="KAL3690054.1"/>
    <property type="molecule type" value="Genomic_DNA"/>
</dbReference>
<dbReference type="Proteomes" id="UP001633002">
    <property type="component" value="Unassembled WGS sequence"/>
</dbReference>
<evidence type="ECO:0000313" key="1">
    <source>
        <dbReference type="EMBL" id="KAL3690054.1"/>
    </source>
</evidence>
<accession>A0ABD3HIT7</accession>
<dbReference type="AlphaFoldDB" id="A0ABD3HIT7"/>